<feature type="coiled-coil region" evidence="1">
    <location>
        <begin position="20"/>
        <end position="106"/>
    </location>
</feature>
<dbReference type="PANTHER" id="PTHR15225:SF4">
    <property type="entry name" value="N-MYC-INTERACTOR"/>
    <property type="match status" value="1"/>
</dbReference>
<evidence type="ECO:0000313" key="3">
    <source>
        <dbReference type="Ensembl" id="ENSSGRP00000018523.1"/>
    </source>
</evidence>
<dbReference type="InterPro" id="IPR009909">
    <property type="entry name" value="Nmi/IFP35_dom"/>
</dbReference>
<feature type="domain" description="NID" evidence="2">
    <location>
        <begin position="139"/>
        <end position="215"/>
    </location>
</feature>
<dbReference type="Ensembl" id="ENSSGRT00000020013.1">
    <property type="protein sequence ID" value="ENSSGRP00000018523.1"/>
    <property type="gene ID" value="ENSSGRG00000011250.1"/>
</dbReference>
<dbReference type="AlphaFoldDB" id="A0A672L5F6"/>
<proteinExistence type="predicted"/>
<name>A0A672L5F6_SINGR</name>
<dbReference type="PANTHER" id="PTHR15225">
    <property type="entry name" value="INTERFERON-INDUCED PROTEIN 35/NMI N-MYC/STAT INTERACTING PROTEIN"/>
    <property type="match status" value="1"/>
</dbReference>
<protein>
    <recommendedName>
        <fullName evidence="2">NID domain-containing protein</fullName>
    </recommendedName>
</protein>
<accession>A0A672L5F6</accession>
<keyword evidence="1" id="KW-0175">Coiled coil</keyword>
<evidence type="ECO:0000256" key="1">
    <source>
        <dbReference type="SAM" id="Coils"/>
    </source>
</evidence>
<sequence length="238" mass="27545">VSLYHCINEQLVNPDEERRMSEAAAELKKCKDLVESADNEKSRLLLEKAEAETEKKRAEAELQSFMESEDNISGRFNRDLLEVQEKRSLDRVNQDLKRDLYDLQKKLLLKRDESDSLRRKFKVDLRLTVTMCTIYELITNLVHRGKFCADAGSDMVLDVLPLYEYQLRKFQTYSGAPSRTVLLGGIQALMDEEDLQDHLEIHFQKPSNYGGEVENIRYVPDGAQLTAFFSEDGKEKED</sequence>
<reference evidence="3" key="2">
    <citation type="submission" date="2025-09" db="UniProtKB">
        <authorList>
            <consortium name="Ensembl"/>
        </authorList>
    </citation>
    <scope>IDENTIFICATION</scope>
</reference>
<dbReference type="GO" id="GO:0005737">
    <property type="term" value="C:cytoplasm"/>
    <property type="evidence" value="ECO:0007669"/>
    <property type="project" value="TreeGrafter"/>
</dbReference>
<evidence type="ECO:0000259" key="2">
    <source>
        <dbReference type="Pfam" id="PF07292"/>
    </source>
</evidence>
<reference evidence="3" key="1">
    <citation type="submission" date="2025-08" db="UniProtKB">
        <authorList>
            <consortium name="Ensembl"/>
        </authorList>
    </citation>
    <scope>IDENTIFICATION</scope>
</reference>
<dbReference type="InParanoid" id="A0A672L5F6"/>
<dbReference type="Pfam" id="PF07292">
    <property type="entry name" value="NID"/>
    <property type="match status" value="1"/>
</dbReference>
<keyword evidence="4" id="KW-1185">Reference proteome</keyword>
<evidence type="ECO:0000313" key="4">
    <source>
        <dbReference type="Proteomes" id="UP000472262"/>
    </source>
</evidence>
<dbReference type="Proteomes" id="UP000472262">
    <property type="component" value="Unassembled WGS sequence"/>
</dbReference>
<organism evidence="3 4">
    <name type="scientific">Sinocyclocheilus grahami</name>
    <name type="common">Dianchi golden-line fish</name>
    <name type="synonym">Barbus grahami</name>
    <dbReference type="NCBI Taxonomy" id="75366"/>
    <lineage>
        <taxon>Eukaryota</taxon>
        <taxon>Metazoa</taxon>
        <taxon>Chordata</taxon>
        <taxon>Craniata</taxon>
        <taxon>Vertebrata</taxon>
        <taxon>Euteleostomi</taxon>
        <taxon>Actinopterygii</taxon>
        <taxon>Neopterygii</taxon>
        <taxon>Teleostei</taxon>
        <taxon>Ostariophysi</taxon>
        <taxon>Cypriniformes</taxon>
        <taxon>Cyprinidae</taxon>
        <taxon>Cyprininae</taxon>
        <taxon>Sinocyclocheilus</taxon>
    </lineage>
</organism>